<feature type="transmembrane region" description="Helical" evidence="8">
    <location>
        <begin position="30"/>
        <end position="47"/>
    </location>
</feature>
<keyword evidence="6 8" id="KW-1133">Transmembrane helix</keyword>
<feature type="transmembrane region" description="Helical" evidence="8">
    <location>
        <begin position="6"/>
        <end position="23"/>
    </location>
</feature>
<evidence type="ECO:0000256" key="1">
    <source>
        <dbReference type="ARBA" id="ARBA00003420"/>
    </source>
</evidence>
<accession>A0AAN9YRA9</accession>
<dbReference type="PANTHER" id="PTHR11132">
    <property type="entry name" value="SOLUTE CARRIER FAMILY 35"/>
    <property type="match status" value="1"/>
</dbReference>
<dbReference type="InterPro" id="IPR050186">
    <property type="entry name" value="TPT_transporter"/>
</dbReference>
<evidence type="ECO:0000256" key="2">
    <source>
        <dbReference type="ARBA" id="ARBA00004477"/>
    </source>
</evidence>
<comment type="function">
    <text evidence="1">Involved in the import of GDP-mannose from the cytoplasm into the Golgi lumen.</text>
</comment>
<evidence type="ECO:0000256" key="6">
    <source>
        <dbReference type="ARBA" id="ARBA00022989"/>
    </source>
</evidence>
<evidence type="ECO:0000256" key="3">
    <source>
        <dbReference type="ARBA" id="ARBA00010425"/>
    </source>
</evidence>
<organism evidence="10 11">
    <name type="scientific">Diatrype stigma</name>
    <dbReference type="NCBI Taxonomy" id="117547"/>
    <lineage>
        <taxon>Eukaryota</taxon>
        <taxon>Fungi</taxon>
        <taxon>Dikarya</taxon>
        <taxon>Ascomycota</taxon>
        <taxon>Pezizomycotina</taxon>
        <taxon>Sordariomycetes</taxon>
        <taxon>Xylariomycetidae</taxon>
        <taxon>Xylariales</taxon>
        <taxon>Diatrypaceae</taxon>
        <taxon>Diatrype</taxon>
    </lineage>
</organism>
<evidence type="ECO:0000256" key="4">
    <source>
        <dbReference type="ARBA" id="ARBA00011182"/>
    </source>
</evidence>
<dbReference type="Pfam" id="PF03151">
    <property type="entry name" value="TPT"/>
    <property type="match status" value="1"/>
</dbReference>
<dbReference type="InterPro" id="IPR004853">
    <property type="entry name" value="Sugar_P_trans_dom"/>
</dbReference>
<evidence type="ECO:0000256" key="8">
    <source>
        <dbReference type="SAM" id="Phobius"/>
    </source>
</evidence>
<comment type="subunit">
    <text evidence="4">Homooligomer.</text>
</comment>
<feature type="transmembrane region" description="Helical" evidence="8">
    <location>
        <begin position="117"/>
        <end position="139"/>
    </location>
</feature>
<dbReference type="Proteomes" id="UP001320420">
    <property type="component" value="Unassembled WGS sequence"/>
</dbReference>
<gene>
    <name evidence="10" type="ORF">SLS62_006343</name>
</gene>
<keyword evidence="7 8" id="KW-0472">Membrane</keyword>
<comment type="similarity">
    <text evidence="3">Belongs to the TPT transporter family. SLC35D subfamily.</text>
</comment>
<sequence>MLKAGAPVVTLLMGCILSLEHLSLMKCLKMLIIVIGIVMAGAAEATFSLQGFIFQIVSILFESARIILIQFLISGTGLNMDPLVSLYYFAPVCAVANFILSYLWGWSSFEWTHAAEVGFWMLLLNAAVAFLLNVSSVFLIGKSSALGFVLTGIFKNVVLVAAAVSIWGTPISYLQMAGYTISLLGLFLYQSKWDEVRAGWVAGVEWTREKASISEKAHGLITPSSPRYAKKMSLIVLSAVISLLLVLSYTRREWVYGPPMSATTTLDETERLSRGWMTWIHCVDGKWYLQNG</sequence>
<evidence type="ECO:0000256" key="7">
    <source>
        <dbReference type="ARBA" id="ARBA00023136"/>
    </source>
</evidence>
<keyword evidence="5 8" id="KW-0812">Transmembrane</keyword>
<evidence type="ECO:0000313" key="11">
    <source>
        <dbReference type="Proteomes" id="UP001320420"/>
    </source>
</evidence>
<dbReference type="GO" id="GO:0005789">
    <property type="term" value="C:endoplasmic reticulum membrane"/>
    <property type="evidence" value="ECO:0007669"/>
    <property type="project" value="UniProtKB-SubCell"/>
</dbReference>
<proteinExistence type="inferred from homology"/>
<feature type="domain" description="Sugar phosphate transporter" evidence="9">
    <location>
        <begin position="2"/>
        <end position="189"/>
    </location>
</feature>
<evidence type="ECO:0000259" key="9">
    <source>
        <dbReference type="Pfam" id="PF03151"/>
    </source>
</evidence>
<feature type="transmembrane region" description="Helical" evidence="8">
    <location>
        <begin position="146"/>
        <end position="167"/>
    </location>
</feature>
<evidence type="ECO:0000256" key="5">
    <source>
        <dbReference type="ARBA" id="ARBA00022692"/>
    </source>
</evidence>
<feature type="transmembrane region" description="Helical" evidence="8">
    <location>
        <begin position="85"/>
        <end position="105"/>
    </location>
</feature>
<dbReference type="EMBL" id="JAKJXP020000046">
    <property type="protein sequence ID" value="KAK7751682.1"/>
    <property type="molecule type" value="Genomic_DNA"/>
</dbReference>
<feature type="transmembrane region" description="Helical" evidence="8">
    <location>
        <begin position="173"/>
        <end position="189"/>
    </location>
</feature>
<evidence type="ECO:0000313" key="10">
    <source>
        <dbReference type="EMBL" id="KAK7751682.1"/>
    </source>
</evidence>
<protein>
    <recommendedName>
        <fullName evidence="9">Sugar phosphate transporter domain-containing protein</fullName>
    </recommendedName>
</protein>
<comment type="caution">
    <text evidence="10">The sequence shown here is derived from an EMBL/GenBank/DDBJ whole genome shotgun (WGS) entry which is preliminary data.</text>
</comment>
<feature type="transmembrane region" description="Helical" evidence="8">
    <location>
        <begin position="232"/>
        <end position="250"/>
    </location>
</feature>
<reference evidence="10 11" key="1">
    <citation type="submission" date="2024-02" db="EMBL/GenBank/DDBJ databases">
        <title>De novo assembly and annotation of 12 fungi associated with fruit tree decline syndrome in Ontario, Canada.</title>
        <authorList>
            <person name="Sulman M."/>
            <person name="Ellouze W."/>
            <person name="Ilyukhin E."/>
        </authorList>
    </citation>
    <scope>NUCLEOTIDE SEQUENCE [LARGE SCALE GENOMIC DNA]</scope>
    <source>
        <strain evidence="10 11">M11/M66-122</strain>
    </source>
</reference>
<keyword evidence="11" id="KW-1185">Reference proteome</keyword>
<feature type="transmembrane region" description="Helical" evidence="8">
    <location>
        <begin position="53"/>
        <end position="73"/>
    </location>
</feature>
<name>A0AAN9YRA9_9PEZI</name>
<comment type="subcellular location">
    <subcellularLocation>
        <location evidence="2">Endoplasmic reticulum membrane</location>
        <topology evidence="2">Multi-pass membrane protein</topology>
    </subcellularLocation>
</comment>
<dbReference type="AlphaFoldDB" id="A0AAN9YRA9"/>
<dbReference type="PROSITE" id="PS51257">
    <property type="entry name" value="PROKAR_LIPOPROTEIN"/>
    <property type="match status" value="1"/>
</dbReference>